<dbReference type="InterPro" id="IPR000719">
    <property type="entry name" value="Prot_kinase_dom"/>
</dbReference>
<dbReference type="PROSITE" id="PS50011">
    <property type="entry name" value="PROTEIN_KINASE_DOM"/>
    <property type="match status" value="1"/>
</dbReference>
<keyword evidence="16 22" id="KW-0675">Receptor</keyword>
<dbReference type="InterPro" id="IPR003591">
    <property type="entry name" value="Leu-rich_rpt_typical-subtyp"/>
</dbReference>
<dbReference type="GO" id="GO:0004674">
    <property type="term" value="F:protein serine/threonine kinase activity"/>
    <property type="evidence" value="ECO:0007669"/>
    <property type="project" value="UniProtKB-KW"/>
</dbReference>
<dbReference type="EMBL" id="LXQA010003116">
    <property type="protein sequence ID" value="MCH82034.1"/>
    <property type="molecule type" value="Genomic_DNA"/>
</dbReference>
<dbReference type="Pfam" id="PF00560">
    <property type="entry name" value="LRR_1"/>
    <property type="match status" value="1"/>
</dbReference>
<dbReference type="Gene3D" id="3.30.200.20">
    <property type="entry name" value="Phosphorylase Kinase, domain 1"/>
    <property type="match status" value="1"/>
</dbReference>
<keyword evidence="9" id="KW-0732">Signal</keyword>
<keyword evidence="15" id="KW-0472">Membrane</keyword>
<keyword evidence="12 22" id="KW-0418">Kinase</keyword>
<accession>A0A392M6H6</accession>
<dbReference type="EC" id="2.7.11.1" evidence="2"/>
<dbReference type="AlphaFoldDB" id="A0A392M6H6"/>
<dbReference type="PRINTS" id="PR00019">
    <property type="entry name" value="LEURICHRPT"/>
</dbReference>
<dbReference type="PROSITE" id="PS51450">
    <property type="entry name" value="LRR"/>
    <property type="match status" value="1"/>
</dbReference>
<keyword evidence="14" id="KW-1133">Transmembrane helix</keyword>
<evidence type="ECO:0000256" key="11">
    <source>
        <dbReference type="ARBA" id="ARBA00022741"/>
    </source>
</evidence>
<dbReference type="PANTHER" id="PTHR27008">
    <property type="entry name" value="OS04G0122200 PROTEIN"/>
    <property type="match status" value="1"/>
</dbReference>
<dbReference type="PROSITE" id="PS00108">
    <property type="entry name" value="PROTEIN_KINASE_ST"/>
    <property type="match status" value="1"/>
</dbReference>
<protein>
    <recommendedName>
        <fullName evidence="2">non-specific serine/threonine protein kinase</fullName>
        <ecNumber evidence="2">2.7.11.1</ecNumber>
    </recommendedName>
</protein>
<evidence type="ECO:0000256" key="18">
    <source>
        <dbReference type="ARBA" id="ARBA00047899"/>
    </source>
</evidence>
<evidence type="ECO:0000256" key="6">
    <source>
        <dbReference type="ARBA" id="ARBA00022614"/>
    </source>
</evidence>
<evidence type="ECO:0000256" key="7">
    <source>
        <dbReference type="ARBA" id="ARBA00022679"/>
    </source>
</evidence>
<keyword evidence="13 20" id="KW-0067">ATP-binding</keyword>
<keyword evidence="23" id="KW-1185">Reference proteome</keyword>
<evidence type="ECO:0000256" key="5">
    <source>
        <dbReference type="ARBA" id="ARBA00022553"/>
    </source>
</evidence>
<dbReference type="FunFam" id="3.80.10.10:FF:000383">
    <property type="entry name" value="Leucine-rich repeat receptor protein kinase EMS1"/>
    <property type="match status" value="1"/>
</dbReference>
<feature type="domain" description="Protein kinase" evidence="21">
    <location>
        <begin position="237"/>
        <end position="534"/>
    </location>
</feature>
<evidence type="ECO:0000259" key="21">
    <source>
        <dbReference type="PROSITE" id="PS50011"/>
    </source>
</evidence>
<evidence type="ECO:0000256" key="16">
    <source>
        <dbReference type="ARBA" id="ARBA00023170"/>
    </source>
</evidence>
<dbReference type="SMART" id="SM00369">
    <property type="entry name" value="LRR_TYP"/>
    <property type="match status" value="3"/>
</dbReference>
<dbReference type="FunFam" id="1.10.510.10:FF:000358">
    <property type="entry name" value="Putative leucine-rich repeat receptor-like serine/threonine-protein kinase"/>
    <property type="match status" value="1"/>
</dbReference>
<dbReference type="SUPFAM" id="SSF52058">
    <property type="entry name" value="L domain-like"/>
    <property type="match status" value="1"/>
</dbReference>
<keyword evidence="3" id="KW-1003">Cell membrane</keyword>
<name>A0A392M6H6_9FABA</name>
<comment type="catalytic activity">
    <reaction evidence="19">
        <text>L-seryl-[protein] + ATP = O-phospho-L-seryl-[protein] + ADP + H(+)</text>
        <dbReference type="Rhea" id="RHEA:17989"/>
        <dbReference type="Rhea" id="RHEA-COMP:9863"/>
        <dbReference type="Rhea" id="RHEA-COMP:11604"/>
        <dbReference type="ChEBI" id="CHEBI:15378"/>
        <dbReference type="ChEBI" id="CHEBI:29999"/>
        <dbReference type="ChEBI" id="CHEBI:30616"/>
        <dbReference type="ChEBI" id="CHEBI:83421"/>
        <dbReference type="ChEBI" id="CHEBI:456216"/>
        <dbReference type="EC" id="2.7.11.1"/>
    </reaction>
</comment>
<evidence type="ECO:0000256" key="4">
    <source>
        <dbReference type="ARBA" id="ARBA00022527"/>
    </source>
</evidence>
<keyword evidence="17" id="KW-0325">Glycoprotein</keyword>
<organism evidence="22 23">
    <name type="scientific">Trifolium medium</name>
    <dbReference type="NCBI Taxonomy" id="97028"/>
    <lineage>
        <taxon>Eukaryota</taxon>
        <taxon>Viridiplantae</taxon>
        <taxon>Streptophyta</taxon>
        <taxon>Embryophyta</taxon>
        <taxon>Tracheophyta</taxon>
        <taxon>Spermatophyta</taxon>
        <taxon>Magnoliopsida</taxon>
        <taxon>eudicotyledons</taxon>
        <taxon>Gunneridae</taxon>
        <taxon>Pentapetalae</taxon>
        <taxon>rosids</taxon>
        <taxon>fabids</taxon>
        <taxon>Fabales</taxon>
        <taxon>Fabaceae</taxon>
        <taxon>Papilionoideae</taxon>
        <taxon>50 kb inversion clade</taxon>
        <taxon>NPAAA clade</taxon>
        <taxon>Hologalegina</taxon>
        <taxon>IRL clade</taxon>
        <taxon>Trifolieae</taxon>
        <taxon>Trifolium</taxon>
    </lineage>
</organism>
<evidence type="ECO:0000313" key="22">
    <source>
        <dbReference type="EMBL" id="MCH82034.1"/>
    </source>
</evidence>
<keyword evidence="11 20" id="KW-0547">Nucleotide-binding</keyword>
<dbReference type="InterPro" id="IPR032675">
    <property type="entry name" value="LRR_dom_sf"/>
</dbReference>
<dbReference type="InterPro" id="IPR051809">
    <property type="entry name" value="Plant_receptor-like_S/T_kinase"/>
</dbReference>
<evidence type="ECO:0000256" key="3">
    <source>
        <dbReference type="ARBA" id="ARBA00022475"/>
    </source>
</evidence>
<dbReference type="InterPro" id="IPR017441">
    <property type="entry name" value="Protein_kinase_ATP_BS"/>
</dbReference>
<evidence type="ECO:0000256" key="14">
    <source>
        <dbReference type="ARBA" id="ARBA00022989"/>
    </source>
</evidence>
<dbReference type="Pfam" id="PF00069">
    <property type="entry name" value="Pkinase"/>
    <property type="match status" value="1"/>
</dbReference>
<keyword evidence="4" id="KW-0723">Serine/threonine-protein kinase</keyword>
<proteinExistence type="predicted"/>
<dbReference type="Proteomes" id="UP000265520">
    <property type="component" value="Unassembled WGS sequence"/>
</dbReference>
<keyword evidence="8" id="KW-0812">Transmembrane</keyword>
<dbReference type="InterPro" id="IPR001611">
    <property type="entry name" value="Leu-rich_rpt"/>
</dbReference>
<evidence type="ECO:0000256" key="8">
    <source>
        <dbReference type="ARBA" id="ARBA00022692"/>
    </source>
</evidence>
<dbReference type="Pfam" id="PF13855">
    <property type="entry name" value="LRR_8"/>
    <property type="match status" value="1"/>
</dbReference>
<evidence type="ECO:0000256" key="10">
    <source>
        <dbReference type="ARBA" id="ARBA00022737"/>
    </source>
</evidence>
<feature type="binding site" evidence="20">
    <location>
        <position position="266"/>
    </location>
    <ligand>
        <name>ATP</name>
        <dbReference type="ChEBI" id="CHEBI:30616"/>
    </ligand>
</feature>
<dbReference type="FunFam" id="3.80.10.10:FF:000041">
    <property type="entry name" value="LRR receptor-like serine/threonine-protein kinase ERECTA"/>
    <property type="match status" value="1"/>
</dbReference>
<dbReference type="GO" id="GO:0005524">
    <property type="term" value="F:ATP binding"/>
    <property type="evidence" value="ECO:0007669"/>
    <property type="project" value="UniProtKB-UniRule"/>
</dbReference>
<dbReference type="Gene3D" id="1.10.510.10">
    <property type="entry name" value="Transferase(Phosphotransferase) domain 1"/>
    <property type="match status" value="1"/>
</dbReference>
<dbReference type="PROSITE" id="PS00107">
    <property type="entry name" value="PROTEIN_KINASE_ATP"/>
    <property type="match status" value="1"/>
</dbReference>
<dbReference type="SMART" id="SM00220">
    <property type="entry name" value="S_TKc"/>
    <property type="match status" value="1"/>
</dbReference>
<reference evidence="22 23" key="1">
    <citation type="journal article" date="2018" name="Front. Plant Sci.">
        <title>Red Clover (Trifolium pratense) and Zigzag Clover (T. medium) - A Picture of Genomic Similarities and Differences.</title>
        <authorList>
            <person name="Dluhosova J."/>
            <person name="Istvanek J."/>
            <person name="Nedelnik J."/>
            <person name="Repkova J."/>
        </authorList>
    </citation>
    <scope>NUCLEOTIDE SEQUENCE [LARGE SCALE GENOMIC DNA]</scope>
    <source>
        <strain evidence="23">cv. 10/8</strain>
        <tissue evidence="22">Leaf</tissue>
    </source>
</reference>
<dbReference type="GO" id="GO:0005886">
    <property type="term" value="C:plasma membrane"/>
    <property type="evidence" value="ECO:0007669"/>
    <property type="project" value="UniProtKB-SubCell"/>
</dbReference>
<comment type="subcellular location">
    <subcellularLocation>
        <location evidence="1">Cell membrane</location>
        <topology evidence="1">Single-pass membrane protein</topology>
    </subcellularLocation>
</comment>
<dbReference type="InterPro" id="IPR008271">
    <property type="entry name" value="Ser/Thr_kinase_AS"/>
</dbReference>
<dbReference type="SUPFAM" id="SSF56112">
    <property type="entry name" value="Protein kinase-like (PK-like)"/>
    <property type="match status" value="1"/>
</dbReference>
<evidence type="ECO:0000256" key="19">
    <source>
        <dbReference type="ARBA" id="ARBA00048679"/>
    </source>
</evidence>
<evidence type="ECO:0000256" key="9">
    <source>
        <dbReference type="ARBA" id="ARBA00022729"/>
    </source>
</evidence>
<dbReference type="PANTHER" id="PTHR27008:SF596">
    <property type="entry name" value="OS02G0215500 PROTEIN"/>
    <property type="match status" value="1"/>
</dbReference>
<evidence type="ECO:0000256" key="2">
    <source>
        <dbReference type="ARBA" id="ARBA00012513"/>
    </source>
</evidence>
<comment type="catalytic activity">
    <reaction evidence="18">
        <text>L-threonyl-[protein] + ATP = O-phospho-L-threonyl-[protein] + ADP + H(+)</text>
        <dbReference type="Rhea" id="RHEA:46608"/>
        <dbReference type="Rhea" id="RHEA-COMP:11060"/>
        <dbReference type="Rhea" id="RHEA-COMP:11605"/>
        <dbReference type="ChEBI" id="CHEBI:15378"/>
        <dbReference type="ChEBI" id="CHEBI:30013"/>
        <dbReference type="ChEBI" id="CHEBI:30616"/>
        <dbReference type="ChEBI" id="CHEBI:61977"/>
        <dbReference type="ChEBI" id="CHEBI:456216"/>
        <dbReference type="EC" id="2.7.11.1"/>
    </reaction>
</comment>
<sequence>MASNQISGRIPERVGQLIGLTGLNMKENFFEGTIPDSIGMLKNIVVLVLQENKLFGNIPVVIGNLTVLSELYLHTNKFEGSIPFTLRYCTKLQSIGVSDNNLSGNIPNQTFGYIEGLINLDLSNNSLTGSIPSDLGNLKHLSVLYLYANKLSGEIPNELNACLTLIELLLQKNFFNGSIPSFLGSSLRSLQILDLSNNNFSSTIPPELKDLTSLSILNLSFNHLCGEVPIGGIFNNITIISLIGKGSSGTVYKGSLLSFERLIAVKVFNLETQGATKSFMVECNVLGKIKHRNLVKILTCCSCVDLNGKDFKAIVFDFMPNGSLENLLHDNEGAKNHNLSLLQIVDITLDVAHALDYLHNDTEQVVVHCDVKPSNVLLDNDMVGHLGDFGLARLIHRAAEYSSKDEVNSFTVKGTVGYVPPEYGAGGLVSPQGDIYSYGILLLEMLTGKRPTNSIFYENLSLHNFCKMKIPNEILEIVDSRLLMPFSKDQTWVVENNINECLVMFAKIGVSCSEQSPTQRMSTKDVIKKLHEIKQKLY</sequence>
<evidence type="ECO:0000256" key="1">
    <source>
        <dbReference type="ARBA" id="ARBA00004162"/>
    </source>
</evidence>
<evidence type="ECO:0000256" key="20">
    <source>
        <dbReference type="PROSITE-ProRule" id="PRU10141"/>
    </source>
</evidence>
<evidence type="ECO:0000313" key="23">
    <source>
        <dbReference type="Proteomes" id="UP000265520"/>
    </source>
</evidence>
<comment type="caution">
    <text evidence="22">The sequence shown here is derived from an EMBL/GenBank/DDBJ whole genome shotgun (WGS) entry which is preliminary data.</text>
</comment>
<gene>
    <name evidence="22" type="ORF">A2U01_0002830</name>
</gene>
<evidence type="ECO:0000256" key="12">
    <source>
        <dbReference type="ARBA" id="ARBA00022777"/>
    </source>
</evidence>
<keyword evidence="6" id="KW-0433">Leucine-rich repeat</keyword>
<dbReference type="InterPro" id="IPR011009">
    <property type="entry name" value="Kinase-like_dom_sf"/>
</dbReference>
<evidence type="ECO:0000256" key="15">
    <source>
        <dbReference type="ARBA" id="ARBA00023136"/>
    </source>
</evidence>
<keyword evidence="7" id="KW-0808">Transferase</keyword>
<dbReference type="Gene3D" id="3.80.10.10">
    <property type="entry name" value="Ribonuclease Inhibitor"/>
    <property type="match status" value="1"/>
</dbReference>
<keyword evidence="10" id="KW-0677">Repeat</keyword>
<evidence type="ECO:0000256" key="17">
    <source>
        <dbReference type="ARBA" id="ARBA00023180"/>
    </source>
</evidence>
<keyword evidence="5" id="KW-0597">Phosphoprotein</keyword>
<evidence type="ECO:0000256" key="13">
    <source>
        <dbReference type="ARBA" id="ARBA00022840"/>
    </source>
</evidence>